<dbReference type="InterPro" id="IPR006675">
    <property type="entry name" value="HDIG_dom"/>
</dbReference>
<protein>
    <submittedName>
        <fullName evidence="3">HD domain-containing protein</fullName>
    </submittedName>
</protein>
<dbReference type="PROSITE" id="PS51831">
    <property type="entry name" value="HD"/>
    <property type="match status" value="1"/>
</dbReference>
<dbReference type="EMBL" id="RXZH01000001">
    <property type="protein sequence ID" value="RTZ18148.1"/>
    <property type="molecule type" value="Genomic_DNA"/>
</dbReference>
<evidence type="ECO:0000313" key="3">
    <source>
        <dbReference type="EMBL" id="RTZ18148.1"/>
    </source>
</evidence>
<reference evidence="3 4" key="1">
    <citation type="submission" date="2018-12" db="EMBL/GenBank/DDBJ databases">
        <title>Vibrio sp. isolated from China Sea.</title>
        <authorList>
            <person name="Li Y."/>
        </authorList>
    </citation>
    <scope>NUCLEOTIDE SEQUENCE [LARGE SCALE GENOMIC DNA]</scope>
    <source>
        <strain evidence="3 4">BEI207</strain>
    </source>
</reference>
<sequence length="424" mass="47928">MNFHKDDVSVDMHRVLFEIAYALDAVGHDETYHGHRVAYIAYQCAVKLGWDEEKSRMAFSLGLIHDCGVSESKELNILLSAFVPKNTERHCMKGYELLLKCGPLKKFAVPVLYHHTPWEQLASIPYISPSDKSLASLVFLADRVDYLHRSQPVDGYGNVTSQTKRQIASELVDNAGAMFEPQQVQAMGELLQCDDFWFSMESRHIESLSDKFVETGSKMASTGLEDSISVAELFAQIVDAKSSFTYQHSYHVARLAEFLAQKLGYDSRSCRMLYLAGLIHDIGKLKTPSKILHKADALTEDEYRCIKRHATDSRHALENMFHQSSIIDWAANHHERLDGSGYPLGLTKEQLDGPSRLVAVTDVFQALTQSRPYRAGLSLEESMSILKSLVDEEKLDRTIFNCVDTYRDQCYRISTGCEEQLEPA</sequence>
<gene>
    <name evidence="3" type="ORF">EJ063_05000</name>
</gene>
<accession>A0A3S0MLY8</accession>
<dbReference type="PANTHER" id="PTHR43155:SF1">
    <property type="entry name" value="3'3'-CGAMP-SPECIFIC PHOSPHODIESTERASE 1"/>
    <property type="match status" value="1"/>
</dbReference>
<dbReference type="AlphaFoldDB" id="A0A3S0MLY8"/>
<dbReference type="OrthoDB" id="9816273at2"/>
<feature type="domain" description="HD" evidence="1">
    <location>
        <begin position="30"/>
        <end position="147"/>
    </location>
</feature>
<dbReference type="InterPro" id="IPR006674">
    <property type="entry name" value="HD_domain"/>
</dbReference>
<organism evidence="3 4">
    <name type="scientific">Vibrio aquaticus</name>
    <dbReference type="NCBI Taxonomy" id="2496559"/>
    <lineage>
        <taxon>Bacteria</taxon>
        <taxon>Pseudomonadati</taxon>
        <taxon>Pseudomonadota</taxon>
        <taxon>Gammaproteobacteria</taxon>
        <taxon>Vibrionales</taxon>
        <taxon>Vibrionaceae</taxon>
        <taxon>Vibrio</taxon>
    </lineage>
</organism>
<dbReference type="Pfam" id="PF13487">
    <property type="entry name" value="HD_5"/>
    <property type="match status" value="1"/>
</dbReference>
<dbReference type="SMART" id="SM00471">
    <property type="entry name" value="HDc"/>
    <property type="match status" value="2"/>
</dbReference>
<dbReference type="PANTHER" id="PTHR43155">
    <property type="entry name" value="CYCLIC DI-GMP PHOSPHODIESTERASE PA4108-RELATED"/>
    <property type="match status" value="1"/>
</dbReference>
<dbReference type="Pfam" id="PF01966">
    <property type="entry name" value="HD"/>
    <property type="match status" value="1"/>
</dbReference>
<feature type="domain" description="HD-GYP" evidence="2">
    <location>
        <begin position="223"/>
        <end position="419"/>
    </location>
</feature>
<comment type="caution">
    <text evidence="3">The sequence shown here is derived from an EMBL/GenBank/DDBJ whole genome shotgun (WGS) entry which is preliminary data.</text>
</comment>
<dbReference type="CDD" id="cd00077">
    <property type="entry name" value="HDc"/>
    <property type="match status" value="2"/>
</dbReference>
<dbReference type="GO" id="GO:0008081">
    <property type="term" value="F:phosphoric diester hydrolase activity"/>
    <property type="evidence" value="ECO:0007669"/>
    <property type="project" value="UniProtKB-ARBA"/>
</dbReference>
<dbReference type="PROSITE" id="PS51832">
    <property type="entry name" value="HD_GYP"/>
    <property type="match status" value="1"/>
</dbReference>
<keyword evidence="4" id="KW-1185">Reference proteome</keyword>
<name>A0A3S0MLY8_9VIBR</name>
<evidence type="ECO:0000259" key="1">
    <source>
        <dbReference type="PROSITE" id="PS51831"/>
    </source>
</evidence>
<dbReference type="NCBIfam" id="TIGR00277">
    <property type="entry name" value="HDIG"/>
    <property type="match status" value="1"/>
</dbReference>
<dbReference type="Proteomes" id="UP000268973">
    <property type="component" value="Unassembled WGS sequence"/>
</dbReference>
<dbReference type="InterPro" id="IPR003607">
    <property type="entry name" value="HD/PDEase_dom"/>
</dbReference>
<evidence type="ECO:0000313" key="4">
    <source>
        <dbReference type="Proteomes" id="UP000268973"/>
    </source>
</evidence>
<dbReference type="SUPFAM" id="SSF109604">
    <property type="entry name" value="HD-domain/PDEase-like"/>
    <property type="match status" value="2"/>
</dbReference>
<dbReference type="RefSeq" id="WP_126572894.1">
    <property type="nucleotide sequence ID" value="NZ_RXZH01000001.1"/>
</dbReference>
<dbReference type="InterPro" id="IPR037522">
    <property type="entry name" value="HD_GYP_dom"/>
</dbReference>
<proteinExistence type="predicted"/>
<dbReference type="Gene3D" id="1.10.3210.10">
    <property type="entry name" value="Hypothetical protein af1432"/>
    <property type="match status" value="2"/>
</dbReference>
<evidence type="ECO:0000259" key="2">
    <source>
        <dbReference type="PROSITE" id="PS51832"/>
    </source>
</evidence>